<comment type="similarity">
    <text evidence="1">Belongs to the ThrE exporter (TC 2.A.79) family.</text>
</comment>
<organism evidence="5 6">
    <name type="scientific">Agromyces mediolanus</name>
    <name type="common">Corynebacterium mediolanum</name>
    <dbReference type="NCBI Taxonomy" id="41986"/>
    <lineage>
        <taxon>Bacteria</taxon>
        <taxon>Bacillati</taxon>
        <taxon>Actinomycetota</taxon>
        <taxon>Actinomycetes</taxon>
        <taxon>Micrococcales</taxon>
        <taxon>Microbacteriaceae</taxon>
        <taxon>Agromyces</taxon>
    </lineage>
</organism>
<evidence type="ECO:0000313" key="5">
    <source>
        <dbReference type="EMBL" id="GGR19959.1"/>
    </source>
</evidence>
<evidence type="ECO:0000256" key="2">
    <source>
        <dbReference type="SAM" id="MobiDB-lite"/>
    </source>
</evidence>
<dbReference type="InterPro" id="IPR051361">
    <property type="entry name" value="ThrE/Ser_Exporter"/>
</dbReference>
<feature type="compositionally biased region" description="Low complexity" evidence="2">
    <location>
        <begin position="1"/>
        <end position="14"/>
    </location>
</feature>
<feature type="transmembrane region" description="Helical" evidence="3">
    <location>
        <begin position="401"/>
        <end position="422"/>
    </location>
</feature>
<feature type="transmembrane region" description="Helical" evidence="3">
    <location>
        <begin position="248"/>
        <end position="268"/>
    </location>
</feature>
<evidence type="ECO:0000313" key="6">
    <source>
        <dbReference type="Proteomes" id="UP000610303"/>
    </source>
</evidence>
<dbReference type="Pfam" id="PF06738">
    <property type="entry name" value="ThrE"/>
    <property type="match status" value="1"/>
</dbReference>
<feature type="compositionally biased region" description="Basic and acidic residues" evidence="2">
    <location>
        <begin position="28"/>
        <end position="53"/>
    </location>
</feature>
<gene>
    <name evidence="5" type="ORF">GCM10010196_11480</name>
</gene>
<keyword evidence="3" id="KW-1133">Transmembrane helix</keyword>
<name>A0A918CDN7_AGRME</name>
<feature type="transmembrane region" description="Helical" evidence="3">
    <location>
        <begin position="428"/>
        <end position="449"/>
    </location>
</feature>
<feature type="transmembrane region" description="Helical" evidence="3">
    <location>
        <begin position="316"/>
        <end position="337"/>
    </location>
</feature>
<comment type="caution">
    <text evidence="5">The sequence shown here is derived from an EMBL/GenBank/DDBJ whole genome shotgun (WGS) entry which is preliminary data.</text>
</comment>
<reference evidence="5" key="1">
    <citation type="journal article" date="2014" name="Int. J. Syst. Evol. Microbiol.">
        <title>Complete genome sequence of Corynebacterium casei LMG S-19264T (=DSM 44701T), isolated from a smear-ripened cheese.</title>
        <authorList>
            <consortium name="US DOE Joint Genome Institute (JGI-PGF)"/>
            <person name="Walter F."/>
            <person name="Albersmeier A."/>
            <person name="Kalinowski J."/>
            <person name="Ruckert C."/>
        </authorList>
    </citation>
    <scope>NUCLEOTIDE SEQUENCE</scope>
    <source>
        <strain evidence="5">JCM 3346</strain>
    </source>
</reference>
<keyword evidence="3" id="KW-0472">Membrane</keyword>
<dbReference type="GO" id="GO:0022857">
    <property type="term" value="F:transmembrane transporter activity"/>
    <property type="evidence" value="ECO:0007669"/>
    <property type="project" value="InterPro"/>
</dbReference>
<dbReference type="Proteomes" id="UP000610303">
    <property type="component" value="Unassembled WGS sequence"/>
</dbReference>
<dbReference type="PANTHER" id="PTHR31082">
    <property type="entry name" value="PHEROMONE-REGULATED MEMBRANE PROTEIN 10"/>
    <property type="match status" value="1"/>
</dbReference>
<feature type="domain" description="Threonine/serine exporter-like N-terminal" evidence="4">
    <location>
        <begin position="65"/>
        <end position="297"/>
    </location>
</feature>
<keyword evidence="6" id="KW-1185">Reference proteome</keyword>
<feature type="region of interest" description="Disordered" evidence="2">
    <location>
        <begin position="1"/>
        <end position="53"/>
    </location>
</feature>
<evidence type="ECO:0000256" key="3">
    <source>
        <dbReference type="SAM" id="Phobius"/>
    </source>
</evidence>
<protein>
    <recommendedName>
        <fullName evidence="4">Threonine/serine exporter-like N-terminal domain-containing protein</fullName>
    </recommendedName>
</protein>
<feature type="transmembrane region" description="Helical" evidence="3">
    <location>
        <begin position="280"/>
        <end position="304"/>
    </location>
</feature>
<reference evidence="5" key="2">
    <citation type="submission" date="2020-09" db="EMBL/GenBank/DDBJ databases">
        <authorList>
            <person name="Sun Q."/>
            <person name="Ohkuma M."/>
        </authorList>
    </citation>
    <scope>NUCLEOTIDE SEQUENCE</scope>
    <source>
        <strain evidence="5">JCM 3346</strain>
    </source>
</reference>
<proteinExistence type="inferred from homology"/>
<dbReference type="AlphaFoldDB" id="A0A918CDN7"/>
<dbReference type="PANTHER" id="PTHR31082:SF4">
    <property type="entry name" value="PHEROMONE-REGULATED MEMBRANE PROTEIN 10"/>
    <property type="match status" value="1"/>
</dbReference>
<feature type="transmembrane region" description="Helical" evidence="3">
    <location>
        <begin position="170"/>
        <end position="188"/>
    </location>
</feature>
<dbReference type="InterPro" id="IPR010619">
    <property type="entry name" value="ThrE-like_N"/>
</dbReference>
<evidence type="ECO:0000259" key="4">
    <source>
        <dbReference type="Pfam" id="PF06738"/>
    </source>
</evidence>
<sequence>MAGDRAAARAAADGATDRAGARAAARRAGSERAGSERAAPERAPADRGAADRAAQRMNDPLLGRFLLGLAEGMNAAAESVDQIRTDMTRVARAYGRDDIDFVVLPTVILVETGTGEAGRVAIRSVSASFRFDQIAALYGLLGEAKEAAVDPADGIDRLNEIGRMRPKRGWLVRTFGHAVLTAGLALLLTPTWEGALVAFVLGALIGVAKLVPSPTLQLVFPVFAAFVCGVAVFLLAPHFPLGDPLRLLIAPLATFLPGGVLTTAVMELAAGQMIAGASRLVMGMVQLGLLAFGILAAGTVVGVADSSYAPLASAESLPWWVGWLALLLFAIGNYLHFSAPGSTFAWVLLALVVAYLGQLIGTALLGATVSGFIGALAMTPVVLWIASLPKGAPAQLTFLPAYWLLVPGAAGLVALTEAVGASEGFDDFALALVSIMSIALGVLIGTALYRAVHHGAEELAAFHIEKPIAAVTGGAGSVWSRLRSRLGSRFRSPLRRRG</sequence>
<keyword evidence="3" id="KW-0812">Transmembrane</keyword>
<feature type="transmembrane region" description="Helical" evidence="3">
    <location>
        <begin position="218"/>
        <end position="236"/>
    </location>
</feature>
<feature type="transmembrane region" description="Helical" evidence="3">
    <location>
        <begin position="344"/>
        <end position="365"/>
    </location>
</feature>
<dbReference type="EMBL" id="BMRJ01000001">
    <property type="protein sequence ID" value="GGR19959.1"/>
    <property type="molecule type" value="Genomic_DNA"/>
</dbReference>
<feature type="transmembrane region" description="Helical" evidence="3">
    <location>
        <begin position="194"/>
        <end position="211"/>
    </location>
</feature>
<accession>A0A918CDN7</accession>
<feature type="transmembrane region" description="Helical" evidence="3">
    <location>
        <begin position="371"/>
        <end position="389"/>
    </location>
</feature>
<evidence type="ECO:0000256" key="1">
    <source>
        <dbReference type="ARBA" id="ARBA00034125"/>
    </source>
</evidence>